<dbReference type="Proteomes" id="UP000277236">
    <property type="component" value="Unassembled WGS sequence"/>
</dbReference>
<dbReference type="EMBL" id="RBRE01000006">
    <property type="protein sequence ID" value="RMQ50647.1"/>
    <property type="molecule type" value="Genomic_DNA"/>
</dbReference>
<accession>A0A3M4M9U6</accession>
<dbReference type="RefSeq" id="WP_122314049.1">
    <property type="nucleotide sequence ID" value="NZ_RBRE01000006.1"/>
</dbReference>
<comment type="caution">
    <text evidence="1">The sequence shown here is derived from an EMBL/GenBank/DDBJ whole genome shotgun (WGS) entry which is preliminary data.</text>
</comment>
<proteinExistence type="predicted"/>
<protein>
    <submittedName>
        <fullName evidence="1">Uncharacterized protein</fullName>
    </submittedName>
</protein>
<gene>
    <name evidence="1" type="ORF">ALQ04_04528</name>
</gene>
<evidence type="ECO:0000313" key="2">
    <source>
        <dbReference type="Proteomes" id="UP000277236"/>
    </source>
</evidence>
<organism evidence="1 2">
    <name type="scientific">Pseudomonas cichorii</name>
    <dbReference type="NCBI Taxonomy" id="36746"/>
    <lineage>
        <taxon>Bacteria</taxon>
        <taxon>Pseudomonadati</taxon>
        <taxon>Pseudomonadota</taxon>
        <taxon>Gammaproteobacteria</taxon>
        <taxon>Pseudomonadales</taxon>
        <taxon>Pseudomonadaceae</taxon>
        <taxon>Pseudomonas</taxon>
    </lineage>
</organism>
<dbReference type="OrthoDB" id="6458179at2"/>
<dbReference type="AlphaFoldDB" id="A0A3M4M9U6"/>
<evidence type="ECO:0000313" key="1">
    <source>
        <dbReference type="EMBL" id="RMQ50647.1"/>
    </source>
</evidence>
<name>A0A3M4M9U6_PSECI</name>
<sequence length="793" mass="86246">MTLSTDIQSMVGGDSRDTLLRWLQENPKTLGWDAIVVYNRSRVNALLIQQYINKLTAENYLTPIDGYIEGPKNSKLTFFGIQLGLPVLSFENADLEHSNARVTQAITAGLAILRTEPTGGYKGVHSIMRPNGAVGPFLWMDVDLRDAPGSASDAGVVQLDLTRMSGFDTDLFSDQISTINAQEFFLERFKEKPELQVYTLGVLNNSADSMLAPQNFIVRTQPAPGAQNRAAPNYGDGAVVVLVTLKDGKDGGAPTKDTDFKYLIPNDDNGSKYSSAVLLSNKVLFARLFLNSLHTLLPGTTLTPKTLTNEHGVAGHIYLEYTDGAITKSDYKYVNSGVYHNYIVTASSPLITIPLKGAQLQASNNTICFKWMNKSFIINMHYHNTRGDLSDTHSDETVEMKVNFNVFSNLMIDPESGIIHFEQEDIISAQIEIDMEYAHYPYGMELFEGSLVQIVKDKLFAFTRNITLPDIDTFLLRNLLFPDNNLMVLTDAHVPGDLAVFGNVAPTLTSFVIEPERAILNPGSTRAFTVEPAATVTWSVKGLPGNSLPVGSITNEGVYTALTADELLGHDSQQVIITATGTTSRGLATSSSTLVSIVSQTISLNPIFSIAGPGTSLKFTAGTIDGRTLQWAMKDPGQNGKLEPTTGSSTTYTAPELQTTGMFTREVIQVTDDQGNMGQAEVLVINKVLGGQVEVDLTDAANGKAQLQFVKDYDGNPAPVPSKFLVWTLLAGAGWVNAEGIYSEPQQQLPGFAIITCAFTHTRAGDEPTITDYGYTVLPLPLSQYPELTTAFQ</sequence>
<reference evidence="1 2" key="1">
    <citation type="submission" date="2018-08" db="EMBL/GenBank/DDBJ databases">
        <title>Recombination of ecologically and evolutionarily significant loci maintains genetic cohesion in the Pseudomonas syringae species complex.</title>
        <authorList>
            <person name="Dillon M."/>
            <person name="Thakur S."/>
            <person name="Almeida R.N.D."/>
            <person name="Weir B.S."/>
            <person name="Guttman D.S."/>
        </authorList>
    </citation>
    <scope>NUCLEOTIDE SEQUENCE [LARGE SCALE GENOMIC DNA]</scope>
    <source>
        <strain evidence="1 2">ICMP 3353</strain>
    </source>
</reference>